<evidence type="ECO:0000313" key="3">
    <source>
        <dbReference type="Proteomes" id="UP001595693"/>
    </source>
</evidence>
<keyword evidence="3" id="KW-1185">Reference proteome</keyword>
<feature type="compositionally biased region" description="Polar residues" evidence="1">
    <location>
        <begin position="26"/>
        <end position="36"/>
    </location>
</feature>
<evidence type="ECO:0000256" key="1">
    <source>
        <dbReference type="SAM" id="MobiDB-lite"/>
    </source>
</evidence>
<protein>
    <submittedName>
        <fullName evidence="2">Uncharacterized protein</fullName>
    </submittedName>
</protein>
<feature type="region of interest" description="Disordered" evidence="1">
    <location>
        <begin position="1"/>
        <end position="55"/>
    </location>
</feature>
<sequence>MQVAPSASTYAPAPGDLANPPAPGSAFNSYTDQPQDNAGAFTDSGPGGYGQPDSQCLHADPTLASTSLFAPTDHTPSTTLALMVQAQTKPLLVTPENAAGLGIDLVSTKPLTVTPENAAGLGIDLVQTKLLQITPDNPVTGTAGAQAATPNASPTEVAALELLLAEPANQEMVAQFGPPLRPLNTNTDVGQGILARFGPDLGARLTQLQEAHNAVRDQFLQALDHAQQNPGPEVAGSELIARHSSGGDAEHITEQTLHSVTHPPSANQASDLQAIEAQALAAGGQHQNLWRLSDPAEFAKAYASGDSPAQRAFAQLHGKEPLQWHAAVQHGETDAGPQITPAYYGLGESQLVLGGPTVTDNGNPGPWAASTWQATQLTPEQNRDLINNEYLWFDPVNGWSTDLANNIKQSTSFLDKALPMVFAGVMTFATAGAFGITAASASTSLGQSMALGAISSATMQLTTGGKIDLGDLLRSALTAGVSFGVMNATGMNELLQGGDLATRSLGHLGKAGLQGVLQEATGGKFKDGLTNSLLASVAGEVGKSLELQIAELSKNEGLSVQEASMLRLLGRAASSAEKVAGSNDPAAGFASDFLGEVLGEELRGAQGKGQSQSQNPSQAGNEGQPGDRPSSDWVRNLGASEVDAQGLGLRPGLGGLGVRVSDEALSGWSDEIDGGIALNGSMAPETQAITEAVVGKGQGPLAALEAVGLDKQQQVAAYGQLLASGQIQLNAQGVPIVQPGQVLQFDLSDTGAAQLGGRAIAVESAGRAQREALAAQQAAETYTGAGGGRGFVNPALASEHGRYPFAGRSTITDPNAYIDPRQRTMALADMSNMPAEKYSAEEWRAAAQEYKQIQGKDFSRDSIYNGLWTKAAQLDAEAGKGFSRDVINDITGFATSEGLHAQAGVAIGGALGRGIGNRLGGSVDNVLGAVGKTPNGAVPAAGSGVGGVEAAGTRGCGGQWGK</sequence>
<dbReference type="EMBL" id="JBHSAJ010000161">
    <property type="protein sequence ID" value="MFC3938035.1"/>
    <property type="molecule type" value="Genomic_DNA"/>
</dbReference>
<evidence type="ECO:0000313" key="2">
    <source>
        <dbReference type="EMBL" id="MFC3938035.1"/>
    </source>
</evidence>
<feature type="compositionally biased region" description="Polar residues" evidence="1">
    <location>
        <begin position="608"/>
        <end position="621"/>
    </location>
</feature>
<proteinExistence type="predicted"/>
<dbReference type="Proteomes" id="UP001595693">
    <property type="component" value="Unassembled WGS sequence"/>
</dbReference>
<comment type="caution">
    <text evidence="2">The sequence shown here is derived from an EMBL/GenBank/DDBJ whole genome shotgun (WGS) entry which is preliminary data.</text>
</comment>
<organism evidence="2 3">
    <name type="scientific">Acidovorax facilis</name>
    <dbReference type="NCBI Taxonomy" id="12917"/>
    <lineage>
        <taxon>Bacteria</taxon>
        <taxon>Pseudomonadati</taxon>
        <taxon>Pseudomonadota</taxon>
        <taxon>Betaproteobacteria</taxon>
        <taxon>Burkholderiales</taxon>
        <taxon>Comamonadaceae</taxon>
        <taxon>Acidovorax</taxon>
    </lineage>
</organism>
<accession>A0ABV8DJ55</accession>
<feature type="region of interest" description="Disordered" evidence="1">
    <location>
        <begin position="603"/>
        <end position="634"/>
    </location>
</feature>
<reference evidence="3" key="1">
    <citation type="journal article" date="2019" name="Int. J. Syst. Evol. Microbiol.">
        <title>The Global Catalogue of Microorganisms (GCM) 10K type strain sequencing project: providing services to taxonomists for standard genome sequencing and annotation.</title>
        <authorList>
            <consortium name="The Broad Institute Genomics Platform"/>
            <consortium name="The Broad Institute Genome Sequencing Center for Infectious Disease"/>
            <person name="Wu L."/>
            <person name="Ma J."/>
        </authorList>
    </citation>
    <scope>NUCLEOTIDE SEQUENCE [LARGE SCALE GENOMIC DNA]</scope>
    <source>
        <strain evidence="3">CCUG 2113</strain>
    </source>
</reference>
<gene>
    <name evidence="2" type="ORF">ACFOW3_25790</name>
</gene>
<name>A0ABV8DJ55_9BURK</name>
<dbReference type="RefSeq" id="WP_252635875.1">
    <property type="nucleotide sequence ID" value="NZ_JAMXAX010000142.1"/>
</dbReference>